<evidence type="ECO:0000313" key="1">
    <source>
        <dbReference type="EMBL" id="JAH68271.1"/>
    </source>
</evidence>
<reference evidence="1" key="2">
    <citation type="journal article" date="2015" name="Fish Shellfish Immunol.">
        <title>Early steps in the European eel (Anguilla anguilla)-Vibrio vulnificus interaction in the gills: Role of the RtxA13 toxin.</title>
        <authorList>
            <person name="Callol A."/>
            <person name="Pajuelo D."/>
            <person name="Ebbesson L."/>
            <person name="Teles M."/>
            <person name="MacKenzie S."/>
            <person name="Amaro C."/>
        </authorList>
    </citation>
    <scope>NUCLEOTIDE SEQUENCE</scope>
</reference>
<organism evidence="1">
    <name type="scientific">Anguilla anguilla</name>
    <name type="common">European freshwater eel</name>
    <name type="synonym">Muraena anguilla</name>
    <dbReference type="NCBI Taxonomy" id="7936"/>
    <lineage>
        <taxon>Eukaryota</taxon>
        <taxon>Metazoa</taxon>
        <taxon>Chordata</taxon>
        <taxon>Craniata</taxon>
        <taxon>Vertebrata</taxon>
        <taxon>Euteleostomi</taxon>
        <taxon>Actinopterygii</taxon>
        <taxon>Neopterygii</taxon>
        <taxon>Teleostei</taxon>
        <taxon>Anguilliformes</taxon>
        <taxon>Anguillidae</taxon>
        <taxon>Anguilla</taxon>
    </lineage>
</organism>
<proteinExistence type="predicted"/>
<name>A0A0E9URA8_ANGAN</name>
<dbReference type="EMBL" id="GBXM01037170">
    <property type="protein sequence ID" value="JAH71407.1"/>
    <property type="molecule type" value="Transcribed_RNA"/>
</dbReference>
<reference evidence="1" key="1">
    <citation type="submission" date="2014-11" db="EMBL/GenBank/DDBJ databases">
        <authorList>
            <person name="Amaro Gonzalez C."/>
        </authorList>
    </citation>
    <scope>NUCLEOTIDE SEQUENCE</scope>
</reference>
<dbReference type="EMBL" id="GBXM01040306">
    <property type="protein sequence ID" value="JAH68271.1"/>
    <property type="molecule type" value="Transcribed_RNA"/>
</dbReference>
<sequence length="41" mass="4597">MHRTSVKGQGNISIPKYLDNVTSQCSKRTETASYVEKACKH</sequence>
<dbReference type="AlphaFoldDB" id="A0A0E9URA8"/>
<protein>
    <submittedName>
        <fullName evidence="1">Uncharacterized protein</fullName>
    </submittedName>
</protein>
<accession>A0A0E9URA8</accession>